<dbReference type="AlphaFoldDB" id="A0AAJ1IFI8"/>
<reference evidence="1 2" key="1">
    <citation type="submission" date="2022-12" db="EMBL/GenBank/DDBJ databases">
        <title>Metagenome assembled genome from gulf of manar.</title>
        <authorList>
            <person name="Kohli P."/>
            <person name="Pk S."/>
            <person name="Venkata Ramana C."/>
            <person name="Sasikala C."/>
        </authorList>
    </citation>
    <scope>NUCLEOTIDE SEQUENCE [LARGE SCALE GENOMIC DNA]</scope>
    <source>
        <strain evidence="1">JB008</strain>
    </source>
</reference>
<name>A0AAJ1IFI8_9SPIO</name>
<proteinExistence type="predicted"/>
<dbReference type="Proteomes" id="UP001221217">
    <property type="component" value="Unassembled WGS sequence"/>
</dbReference>
<evidence type="ECO:0000313" key="2">
    <source>
        <dbReference type="Proteomes" id="UP001221217"/>
    </source>
</evidence>
<sequence length="170" mass="20001">MSNKLPRKNIFQQLKLDFPGSSISFDEARDLLLMDNHKISLLLDREELERVNVHSRNGRNYYQAIVQLIYSNYQLVPQKNSYADSMIAYREDYNQFRIGNLARDYGIGFLEDDKDVMAVKIDADFESPVMIEEDEDLQEKMRIERLKQELLEENELKTGDYGILLNLDEP</sequence>
<comment type="caution">
    <text evidence="1">The sequence shown here is derived from an EMBL/GenBank/DDBJ whole genome shotgun (WGS) entry which is preliminary data.</text>
</comment>
<dbReference type="EMBL" id="JAQQAL010000018">
    <property type="protein sequence ID" value="MDC7226868.1"/>
    <property type="molecule type" value="Genomic_DNA"/>
</dbReference>
<gene>
    <name evidence="1" type="ORF">PQJ61_08880</name>
</gene>
<organism evidence="1 2">
    <name type="scientific">Candidatus Thalassospirochaeta sargassi</name>
    <dbReference type="NCBI Taxonomy" id="3119039"/>
    <lineage>
        <taxon>Bacteria</taxon>
        <taxon>Pseudomonadati</taxon>
        <taxon>Spirochaetota</taxon>
        <taxon>Spirochaetia</taxon>
        <taxon>Spirochaetales</taxon>
        <taxon>Spirochaetaceae</taxon>
        <taxon>Candidatus Thalassospirochaeta</taxon>
    </lineage>
</organism>
<protein>
    <submittedName>
        <fullName evidence="1">Uncharacterized protein</fullName>
    </submittedName>
</protein>
<accession>A0AAJ1IFI8</accession>
<evidence type="ECO:0000313" key="1">
    <source>
        <dbReference type="EMBL" id="MDC7226868.1"/>
    </source>
</evidence>